<dbReference type="EMBL" id="WHVB01000004">
    <property type="protein sequence ID" value="KAF8483484.1"/>
    <property type="molecule type" value="Genomic_DNA"/>
</dbReference>
<dbReference type="PROSITE" id="PS50056">
    <property type="entry name" value="TYR_PHOSPHATASE_2"/>
    <property type="match status" value="1"/>
</dbReference>
<dbReference type="Gene3D" id="3.90.190.10">
    <property type="entry name" value="Protein tyrosine phosphatase superfamily"/>
    <property type="match status" value="1"/>
</dbReference>
<feature type="domain" description="Tyrosine-protein phosphatase" evidence="6">
    <location>
        <begin position="1"/>
        <end position="140"/>
    </location>
</feature>
<feature type="region of interest" description="Disordered" evidence="5">
    <location>
        <begin position="287"/>
        <end position="316"/>
    </location>
</feature>
<reference evidence="8" key="1">
    <citation type="submission" date="2019-10" db="EMBL/GenBank/DDBJ databases">
        <authorList>
            <consortium name="DOE Joint Genome Institute"/>
            <person name="Kuo A."/>
            <person name="Miyauchi S."/>
            <person name="Kiss E."/>
            <person name="Drula E."/>
            <person name="Kohler A."/>
            <person name="Sanchez-Garcia M."/>
            <person name="Andreopoulos B."/>
            <person name="Barry K.W."/>
            <person name="Bonito G."/>
            <person name="Buee M."/>
            <person name="Carver A."/>
            <person name="Chen C."/>
            <person name="Cichocki N."/>
            <person name="Clum A."/>
            <person name="Culley D."/>
            <person name="Crous P.W."/>
            <person name="Fauchery L."/>
            <person name="Girlanda M."/>
            <person name="Hayes R."/>
            <person name="Keri Z."/>
            <person name="LaButti K."/>
            <person name="Lipzen A."/>
            <person name="Lombard V."/>
            <person name="Magnuson J."/>
            <person name="Maillard F."/>
            <person name="Morin E."/>
            <person name="Murat C."/>
            <person name="Nolan M."/>
            <person name="Ohm R."/>
            <person name="Pangilinan J."/>
            <person name="Pereira M."/>
            <person name="Perotto S."/>
            <person name="Peter M."/>
            <person name="Riley R."/>
            <person name="Sitrit Y."/>
            <person name="Stielow B."/>
            <person name="Szollosi G."/>
            <person name="Zifcakova L."/>
            <person name="Stursova M."/>
            <person name="Spatafora J.W."/>
            <person name="Tedersoo L."/>
            <person name="Vaario L.-M."/>
            <person name="Yamada A."/>
            <person name="Yan M."/>
            <person name="Wang P."/>
            <person name="Xu J."/>
            <person name="Bruns T."/>
            <person name="Baldrian P."/>
            <person name="Vilgalys R."/>
            <person name="Henrissat B."/>
            <person name="Grigoriev I.V."/>
            <person name="Hibbett D."/>
            <person name="Nagy L.G."/>
            <person name="Martin F.M."/>
        </authorList>
    </citation>
    <scope>NUCLEOTIDE SEQUENCE</scope>
    <source>
        <strain evidence="8">Prilba</strain>
    </source>
</reference>
<feature type="compositionally biased region" description="Low complexity" evidence="5">
    <location>
        <begin position="241"/>
        <end position="252"/>
    </location>
</feature>
<dbReference type="InterPro" id="IPR000340">
    <property type="entry name" value="Dual-sp_phosphatase_cat-dom"/>
</dbReference>
<dbReference type="PANTHER" id="PTHR45848">
    <property type="entry name" value="DUAL SPECIFICITY PROTEIN PHOSPHATASE 12 FAMILY MEMBER"/>
    <property type="match status" value="1"/>
</dbReference>
<dbReference type="PROSITE" id="PS50054">
    <property type="entry name" value="TYR_PHOSPHATASE_DUAL"/>
    <property type="match status" value="1"/>
</dbReference>
<dbReference type="AlphaFoldDB" id="A0A9P5TBC3"/>
<keyword evidence="9" id="KW-1185">Reference proteome</keyword>
<gene>
    <name evidence="8" type="ORF">DFH94DRAFT_792320</name>
</gene>
<dbReference type="EC" id="3.1.3.48" evidence="2"/>
<evidence type="ECO:0000256" key="4">
    <source>
        <dbReference type="ARBA" id="ARBA00022912"/>
    </source>
</evidence>
<comment type="caution">
    <text evidence="8">The sequence shown here is derived from an EMBL/GenBank/DDBJ whole genome shotgun (WGS) entry which is preliminary data.</text>
</comment>
<comment type="similarity">
    <text evidence="1">Belongs to the protein-tyrosine phosphatase family. Non-receptor class dual specificity subfamily.</text>
</comment>
<dbReference type="InterPro" id="IPR020422">
    <property type="entry name" value="TYR_PHOSPHATASE_DUAL_dom"/>
</dbReference>
<dbReference type="GO" id="GO:0005634">
    <property type="term" value="C:nucleus"/>
    <property type="evidence" value="ECO:0007669"/>
    <property type="project" value="TreeGrafter"/>
</dbReference>
<sequence>MDQILPGLWVGDLHSAKDADALTANNIHSILTVMRGRFSVPETFFRHQIPLDDVEDADVLQHMIPSITFIQAELDKGKGILVHCQAGTSRSATIAAAYIMYSQNVDASTAIDLIRKVRSSISPNAGFIVQLEIFHQASFKVSRRDKATRMFYLERAVEEILNGDGSAPETDMFAKFPRTPTDSAPATPGGPRRRIRCKMCRTELANREHMLDHGQLGPPTPAVAFSPASSRRPSTHDGGPRRPSSSSSRRPSAGALGTARPRLGSPSPLTSVLGSNGLSALTSSLSMSAVEDDDGKSQESDLPTSQAVQIQRRRSGSFGNDLRSRLLAGLSGIPSNLSMSALDSDDEESVGSTTTPSLTLIPTADTVPSPPPTSGTSETILEKPNSAPTTNKSRPPPALSAISTGVGTFQHGSDLAAQLHANPKLAALRSPGGLSMTPLNNAPRGIDKSSISPPILMNPKCSGYFVEPMKWMDFFLQDGQLAGKIICPNKKCGTKLGNYDWAGVCCNCKEWVVPGFCIHRSKVDEIV</sequence>
<protein>
    <recommendedName>
        <fullName evidence="2">protein-tyrosine-phosphatase</fullName>
        <ecNumber evidence="2">3.1.3.48</ecNumber>
    </recommendedName>
</protein>
<feature type="domain" description="Tyrosine specific protein phosphatases" evidence="7">
    <location>
        <begin position="61"/>
        <end position="121"/>
    </location>
</feature>
<evidence type="ECO:0000256" key="5">
    <source>
        <dbReference type="SAM" id="MobiDB-lite"/>
    </source>
</evidence>
<dbReference type="InterPro" id="IPR029021">
    <property type="entry name" value="Prot-tyrosine_phosphatase-like"/>
</dbReference>
<dbReference type="OrthoDB" id="2017893at2759"/>
<dbReference type="PROSITE" id="PS00383">
    <property type="entry name" value="TYR_PHOSPHATASE_1"/>
    <property type="match status" value="1"/>
</dbReference>
<dbReference type="InterPro" id="IPR000387">
    <property type="entry name" value="Tyr_Pase_dom"/>
</dbReference>
<evidence type="ECO:0000259" key="7">
    <source>
        <dbReference type="PROSITE" id="PS50056"/>
    </source>
</evidence>
<feature type="region of interest" description="Disordered" evidence="5">
    <location>
        <begin position="173"/>
        <end position="195"/>
    </location>
</feature>
<dbReference type="GO" id="GO:0004725">
    <property type="term" value="F:protein tyrosine phosphatase activity"/>
    <property type="evidence" value="ECO:0007669"/>
    <property type="project" value="UniProtKB-EC"/>
</dbReference>
<keyword evidence="3" id="KW-0378">Hydrolase</keyword>
<dbReference type="InterPro" id="IPR016130">
    <property type="entry name" value="Tyr_Pase_AS"/>
</dbReference>
<dbReference type="SMART" id="SM00195">
    <property type="entry name" value="DSPc"/>
    <property type="match status" value="1"/>
</dbReference>
<evidence type="ECO:0000313" key="9">
    <source>
        <dbReference type="Proteomes" id="UP000759537"/>
    </source>
</evidence>
<feature type="compositionally biased region" description="Low complexity" evidence="5">
    <location>
        <begin position="352"/>
        <end position="367"/>
    </location>
</feature>
<dbReference type="GO" id="GO:0008138">
    <property type="term" value="F:protein tyrosine/serine/threonine phosphatase activity"/>
    <property type="evidence" value="ECO:0007669"/>
    <property type="project" value="TreeGrafter"/>
</dbReference>
<dbReference type="SUPFAM" id="SSF52799">
    <property type="entry name" value="(Phosphotyrosine protein) phosphatases II"/>
    <property type="match status" value="1"/>
</dbReference>
<evidence type="ECO:0000256" key="3">
    <source>
        <dbReference type="ARBA" id="ARBA00022801"/>
    </source>
</evidence>
<evidence type="ECO:0000313" key="8">
    <source>
        <dbReference type="EMBL" id="KAF8483484.1"/>
    </source>
</evidence>
<feature type="compositionally biased region" description="Polar residues" evidence="5">
    <location>
        <begin position="300"/>
        <end position="309"/>
    </location>
</feature>
<feature type="region of interest" description="Disordered" evidence="5">
    <location>
        <begin position="210"/>
        <end position="271"/>
    </location>
</feature>
<proteinExistence type="inferred from homology"/>
<keyword evidence="4" id="KW-0904">Protein phosphatase</keyword>
<reference evidence="8" key="2">
    <citation type="journal article" date="2020" name="Nat. Commun.">
        <title>Large-scale genome sequencing of mycorrhizal fungi provides insights into the early evolution of symbiotic traits.</title>
        <authorList>
            <person name="Miyauchi S."/>
            <person name="Kiss E."/>
            <person name="Kuo A."/>
            <person name="Drula E."/>
            <person name="Kohler A."/>
            <person name="Sanchez-Garcia M."/>
            <person name="Morin E."/>
            <person name="Andreopoulos B."/>
            <person name="Barry K.W."/>
            <person name="Bonito G."/>
            <person name="Buee M."/>
            <person name="Carver A."/>
            <person name="Chen C."/>
            <person name="Cichocki N."/>
            <person name="Clum A."/>
            <person name="Culley D."/>
            <person name="Crous P.W."/>
            <person name="Fauchery L."/>
            <person name="Girlanda M."/>
            <person name="Hayes R.D."/>
            <person name="Keri Z."/>
            <person name="LaButti K."/>
            <person name="Lipzen A."/>
            <person name="Lombard V."/>
            <person name="Magnuson J."/>
            <person name="Maillard F."/>
            <person name="Murat C."/>
            <person name="Nolan M."/>
            <person name="Ohm R.A."/>
            <person name="Pangilinan J."/>
            <person name="Pereira M.F."/>
            <person name="Perotto S."/>
            <person name="Peter M."/>
            <person name="Pfister S."/>
            <person name="Riley R."/>
            <person name="Sitrit Y."/>
            <person name="Stielow J.B."/>
            <person name="Szollosi G."/>
            <person name="Zifcakova L."/>
            <person name="Stursova M."/>
            <person name="Spatafora J.W."/>
            <person name="Tedersoo L."/>
            <person name="Vaario L.M."/>
            <person name="Yamada A."/>
            <person name="Yan M."/>
            <person name="Wang P."/>
            <person name="Xu J."/>
            <person name="Bruns T."/>
            <person name="Baldrian P."/>
            <person name="Vilgalys R."/>
            <person name="Dunand C."/>
            <person name="Henrissat B."/>
            <person name="Grigoriev I.V."/>
            <person name="Hibbett D."/>
            <person name="Nagy L.G."/>
            <person name="Martin F.M."/>
        </authorList>
    </citation>
    <scope>NUCLEOTIDE SEQUENCE</scope>
    <source>
        <strain evidence="8">Prilba</strain>
    </source>
</reference>
<dbReference type="Pfam" id="PF00782">
    <property type="entry name" value="DSPc"/>
    <property type="match status" value="1"/>
</dbReference>
<dbReference type="PANTHER" id="PTHR45848:SF4">
    <property type="entry name" value="DUAL SPECIFICITY PROTEIN PHOSPHATASE 12"/>
    <property type="match status" value="1"/>
</dbReference>
<feature type="region of interest" description="Disordered" evidence="5">
    <location>
        <begin position="333"/>
        <end position="404"/>
    </location>
</feature>
<evidence type="ECO:0000259" key="6">
    <source>
        <dbReference type="PROSITE" id="PS50054"/>
    </source>
</evidence>
<evidence type="ECO:0000256" key="1">
    <source>
        <dbReference type="ARBA" id="ARBA00008601"/>
    </source>
</evidence>
<organism evidence="8 9">
    <name type="scientific">Russula ochroleuca</name>
    <dbReference type="NCBI Taxonomy" id="152965"/>
    <lineage>
        <taxon>Eukaryota</taxon>
        <taxon>Fungi</taxon>
        <taxon>Dikarya</taxon>
        <taxon>Basidiomycota</taxon>
        <taxon>Agaricomycotina</taxon>
        <taxon>Agaricomycetes</taxon>
        <taxon>Russulales</taxon>
        <taxon>Russulaceae</taxon>
        <taxon>Russula</taxon>
    </lineage>
</organism>
<accession>A0A9P5TBC3</accession>
<evidence type="ECO:0000256" key="2">
    <source>
        <dbReference type="ARBA" id="ARBA00013064"/>
    </source>
</evidence>
<dbReference type="Proteomes" id="UP000759537">
    <property type="component" value="Unassembled WGS sequence"/>
</dbReference>
<name>A0A9P5TBC3_9AGAM</name>
<dbReference type="CDD" id="cd14498">
    <property type="entry name" value="DSP"/>
    <property type="match status" value="1"/>
</dbReference>